<proteinExistence type="predicted"/>
<feature type="compositionally biased region" description="Polar residues" evidence="1">
    <location>
        <begin position="58"/>
        <end position="67"/>
    </location>
</feature>
<comment type="caution">
    <text evidence="2">The sequence shown here is derived from an EMBL/GenBank/DDBJ whole genome shotgun (WGS) entry which is preliminary data.</text>
</comment>
<name>A0AAE0HWH4_9PEZI</name>
<evidence type="ECO:0000313" key="2">
    <source>
        <dbReference type="EMBL" id="KAK3314036.1"/>
    </source>
</evidence>
<reference evidence="2" key="1">
    <citation type="journal article" date="2023" name="Mol. Phylogenet. Evol.">
        <title>Genome-scale phylogeny and comparative genomics of the fungal order Sordariales.</title>
        <authorList>
            <person name="Hensen N."/>
            <person name="Bonometti L."/>
            <person name="Westerberg I."/>
            <person name="Brannstrom I.O."/>
            <person name="Guillou S."/>
            <person name="Cros-Aarteil S."/>
            <person name="Calhoun S."/>
            <person name="Haridas S."/>
            <person name="Kuo A."/>
            <person name="Mondo S."/>
            <person name="Pangilinan J."/>
            <person name="Riley R."/>
            <person name="LaButti K."/>
            <person name="Andreopoulos B."/>
            <person name="Lipzen A."/>
            <person name="Chen C."/>
            <person name="Yan M."/>
            <person name="Daum C."/>
            <person name="Ng V."/>
            <person name="Clum A."/>
            <person name="Steindorff A."/>
            <person name="Ohm R.A."/>
            <person name="Martin F."/>
            <person name="Silar P."/>
            <person name="Natvig D.O."/>
            <person name="Lalanne C."/>
            <person name="Gautier V."/>
            <person name="Ament-Velasquez S.L."/>
            <person name="Kruys A."/>
            <person name="Hutchinson M.I."/>
            <person name="Powell A.J."/>
            <person name="Barry K."/>
            <person name="Miller A.N."/>
            <person name="Grigoriev I.V."/>
            <person name="Debuchy R."/>
            <person name="Gladieux P."/>
            <person name="Hiltunen Thoren M."/>
            <person name="Johannesson H."/>
        </authorList>
    </citation>
    <scope>NUCLEOTIDE SEQUENCE</scope>
    <source>
        <strain evidence="2">CBS 118394</strain>
    </source>
</reference>
<evidence type="ECO:0000256" key="1">
    <source>
        <dbReference type="SAM" id="MobiDB-lite"/>
    </source>
</evidence>
<reference evidence="2" key="2">
    <citation type="submission" date="2023-06" db="EMBL/GenBank/DDBJ databases">
        <authorList>
            <consortium name="Lawrence Berkeley National Laboratory"/>
            <person name="Haridas S."/>
            <person name="Hensen N."/>
            <person name="Bonometti L."/>
            <person name="Westerberg I."/>
            <person name="Brannstrom I.O."/>
            <person name="Guillou S."/>
            <person name="Cros-Aarteil S."/>
            <person name="Calhoun S."/>
            <person name="Kuo A."/>
            <person name="Mondo S."/>
            <person name="Pangilinan J."/>
            <person name="Riley R."/>
            <person name="Labutti K."/>
            <person name="Andreopoulos B."/>
            <person name="Lipzen A."/>
            <person name="Chen C."/>
            <person name="Yanf M."/>
            <person name="Daum C."/>
            <person name="Ng V."/>
            <person name="Clum A."/>
            <person name="Steindorff A."/>
            <person name="Ohm R."/>
            <person name="Martin F."/>
            <person name="Silar P."/>
            <person name="Natvig D."/>
            <person name="Lalanne C."/>
            <person name="Gautier V."/>
            <person name="Ament-Velasquez S.L."/>
            <person name="Kruys A."/>
            <person name="Hutchinson M.I."/>
            <person name="Powell A.J."/>
            <person name="Barry K."/>
            <person name="Miller A.N."/>
            <person name="Grigoriev I.V."/>
            <person name="Debuchy R."/>
            <person name="Gladieux P."/>
            <person name="Thoren M.H."/>
            <person name="Johannesson H."/>
        </authorList>
    </citation>
    <scope>NUCLEOTIDE SEQUENCE</scope>
    <source>
        <strain evidence="2">CBS 118394</strain>
    </source>
</reference>
<protein>
    <submittedName>
        <fullName evidence="2">Uncharacterized protein</fullName>
    </submittedName>
</protein>
<feature type="compositionally biased region" description="Basic and acidic residues" evidence="1">
    <location>
        <begin position="502"/>
        <end position="519"/>
    </location>
</feature>
<dbReference type="AlphaFoldDB" id="A0AAE0HWH4"/>
<evidence type="ECO:0000313" key="3">
    <source>
        <dbReference type="Proteomes" id="UP001283341"/>
    </source>
</evidence>
<feature type="region of interest" description="Disordered" evidence="1">
    <location>
        <begin position="44"/>
        <end position="67"/>
    </location>
</feature>
<sequence length="575" mass="65651">MPRDPAKKTREAFYRIVLSFCLQVDIPGFDAGEEEHYLSPRADRMQSGLKATSEETHSASMTAGASGVTPSTFAPKLEATVNSEEKVIIALATNTDISPSKSKHSRLCHCDRILNQHSCRLQDTGIVRYDKAAHWSWQARADIQLWGPENYESMRRWVNVTRIVLVDDVDECKHTEHIRPFLHFDFVLETRLRELDHGINWLKTAFRLVPKPPEVRRKADSGLPLHTDRVYFCMSPCAEMVYWPPTKTRNYANDAVKILAGKMPATGDRIPDDRTFNEIKRNERKKRGRSKDVRGTLVATGTRSVDATAHVRRGVAVNAAGAWRLRAQTSSKNRVLLWVDDTLTLRYPQQAGCAAEADQNIGRWLSTRTSIPLLRGARLTSPHSIRSTGFSWEARGSLPQNSTPQRDLQPRCQHRPFTTTWSRYMMSVPIIIVIATTDKLTADIAQRAGYRLESKYQIGPRSAHPLYMFTLEPERGAIRPCIIELLLRQTTDDHYPLQRLDKDRVERVKQRERSSERTRPQRYGSVPPRTRDSHGPVAGQRHATTHAPPWDENYSTLGHDLLVPEEQSVNRQRHR</sequence>
<organism evidence="2 3">
    <name type="scientific">Apodospora peruviana</name>
    <dbReference type="NCBI Taxonomy" id="516989"/>
    <lineage>
        <taxon>Eukaryota</taxon>
        <taxon>Fungi</taxon>
        <taxon>Dikarya</taxon>
        <taxon>Ascomycota</taxon>
        <taxon>Pezizomycotina</taxon>
        <taxon>Sordariomycetes</taxon>
        <taxon>Sordariomycetidae</taxon>
        <taxon>Sordariales</taxon>
        <taxon>Lasiosphaeriaceae</taxon>
        <taxon>Apodospora</taxon>
    </lineage>
</organism>
<accession>A0AAE0HWH4</accession>
<dbReference type="Proteomes" id="UP001283341">
    <property type="component" value="Unassembled WGS sequence"/>
</dbReference>
<gene>
    <name evidence="2" type="ORF">B0H66DRAFT_630363</name>
</gene>
<dbReference type="EMBL" id="JAUEDM010000007">
    <property type="protein sequence ID" value="KAK3314036.1"/>
    <property type="molecule type" value="Genomic_DNA"/>
</dbReference>
<feature type="region of interest" description="Disordered" evidence="1">
    <location>
        <begin position="502"/>
        <end position="575"/>
    </location>
</feature>
<keyword evidence="3" id="KW-1185">Reference proteome</keyword>